<evidence type="ECO:0000313" key="3">
    <source>
        <dbReference type="Proteomes" id="UP000489600"/>
    </source>
</evidence>
<proteinExistence type="predicted"/>
<comment type="caution">
    <text evidence="2">The sequence shown here is derived from an EMBL/GenBank/DDBJ whole genome shotgun (WGS) entry which is preliminary data.</text>
</comment>
<evidence type="ECO:0000313" key="2">
    <source>
        <dbReference type="EMBL" id="VVA96694.1"/>
    </source>
</evidence>
<keyword evidence="3" id="KW-1185">Reference proteome</keyword>
<dbReference type="EMBL" id="CABITT030000003">
    <property type="protein sequence ID" value="VVA96694.1"/>
    <property type="molecule type" value="Genomic_DNA"/>
</dbReference>
<dbReference type="AlphaFoldDB" id="A0A565B6F6"/>
<feature type="region of interest" description="Disordered" evidence="1">
    <location>
        <begin position="17"/>
        <end position="88"/>
    </location>
</feature>
<dbReference type="Proteomes" id="UP000489600">
    <property type="component" value="Unassembled WGS sequence"/>
</dbReference>
<evidence type="ECO:0000256" key="1">
    <source>
        <dbReference type="SAM" id="MobiDB-lite"/>
    </source>
</evidence>
<sequence>MKKTGMAAFKEINYVKERKNPPAETVGAEGSARTRPAPSMPKNKKLSAAEKALGKRYGSATTAGVTKERNSAALVSPAMDPSRKGGRS</sequence>
<protein>
    <submittedName>
        <fullName evidence="2">Uncharacterized protein</fullName>
    </submittedName>
</protein>
<gene>
    <name evidence="2" type="ORF">ANE_LOCUS7139</name>
</gene>
<organism evidence="2 3">
    <name type="scientific">Arabis nemorensis</name>
    <dbReference type="NCBI Taxonomy" id="586526"/>
    <lineage>
        <taxon>Eukaryota</taxon>
        <taxon>Viridiplantae</taxon>
        <taxon>Streptophyta</taxon>
        <taxon>Embryophyta</taxon>
        <taxon>Tracheophyta</taxon>
        <taxon>Spermatophyta</taxon>
        <taxon>Magnoliopsida</taxon>
        <taxon>eudicotyledons</taxon>
        <taxon>Gunneridae</taxon>
        <taxon>Pentapetalae</taxon>
        <taxon>rosids</taxon>
        <taxon>malvids</taxon>
        <taxon>Brassicales</taxon>
        <taxon>Brassicaceae</taxon>
        <taxon>Arabideae</taxon>
        <taxon>Arabis</taxon>
    </lineage>
</organism>
<accession>A0A565B6F6</accession>
<name>A0A565B6F6_9BRAS</name>
<reference evidence="2" key="1">
    <citation type="submission" date="2019-07" db="EMBL/GenBank/DDBJ databases">
        <authorList>
            <person name="Dittberner H."/>
        </authorList>
    </citation>
    <scope>NUCLEOTIDE SEQUENCE [LARGE SCALE GENOMIC DNA]</scope>
</reference>